<accession>A0A444JLB0</accession>
<gene>
    <name evidence="1" type="ORF">EDI28_19520</name>
</gene>
<protein>
    <submittedName>
        <fullName evidence="1">Uncharacterized protein</fullName>
    </submittedName>
</protein>
<dbReference type="AlphaFoldDB" id="A0A444JLB0"/>
<name>A0A444JLB0_9GAMM</name>
<dbReference type="Proteomes" id="UP000287563">
    <property type="component" value="Unassembled WGS sequence"/>
</dbReference>
<dbReference type="EMBL" id="RJLM01000010">
    <property type="protein sequence ID" value="RWX53886.1"/>
    <property type="molecule type" value="Genomic_DNA"/>
</dbReference>
<reference evidence="1 2" key="1">
    <citation type="submission" date="2018-11" db="EMBL/GenBank/DDBJ databases">
        <title>Photobacterium sp. BEI247 sp. nov., a marine bacterium isolated from Yongle Blue Hole in the South China Sea.</title>
        <authorList>
            <person name="Wang X."/>
        </authorList>
    </citation>
    <scope>NUCLEOTIDE SEQUENCE [LARGE SCALE GENOMIC DNA]</scope>
    <source>
        <strain evidence="2">BEI247</strain>
    </source>
</reference>
<sequence>MIKKTPLFDKIKLLFRNKCERYVLFVSILHQAAEYRDSRGRKGVFLTKKKPNPKVELFVHSIQNKYSEA</sequence>
<proteinExistence type="predicted"/>
<evidence type="ECO:0000313" key="2">
    <source>
        <dbReference type="Proteomes" id="UP000287563"/>
    </source>
</evidence>
<organism evidence="1 2">
    <name type="scientific">Photobacterium chitinilyticum</name>
    <dbReference type="NCBI Taxonomy" id="2485123"/>
    <lineage>
        <taxon>Bacteria</taxon>
        <taxon>Pseudomonadati</taxon>
        <taxon>Pseudomonadota</taxon>
        <taxon>Gammaproteobacteria</taxon>
        <taxon>Vibrionales</taxon>
        <taxon>Vibrionaceae</taxon>
        <taxon>Photobacterium</taxon>
    </lineage>
</organism>
<comment type="caution">
    <text evidence="1">The sequence shown here is derived from an EMBL/GenBank/DDBJ whole genome shotgun (WGS) entry which is preliminary data.</text>
</comment>
<keyword evidence="2" id="KW-1185">Reference proteome</keyword>
<evidence type="ECO:0000313" key="1">
    <source>
        <dbReference type="EMBL" id="RWX53886.1"/>
    </source>
</evidence>